<protein>
    <submittedName>
        <fullName evidence="1">Uncharacterized protein</fullName>
    </submittedName>
</protein>
<name>A0ABQ4I0M8_9ACTN</name>
<dbReference type="Proteomes" id="UP000647017">
    <property type="component" value="Unassembled WGS sequence"/>
</dbReference>
<accession>A0ABQ4I0M8</accession>
<organism evidence="1 2">
    <name type="scientific">Micromonospora andamanensis</name>
    <dbReference type="NCBI Taxonomy" id="1287068"/>
    <lineage>
        <taxon>Bacteria</taxon>
        <taxon>Bacillati</taxon>
        <taxon>Actinomycetota</taxon>
        <taxon>Actinomycetes</taxon>
        <taxon>Micromonosporales</taxon>
        <taxon>Micromonosporaceae</taxon>
        <taxon>Micromonospora</taxon>
    </lineage>
</organism>
<sequence length="72" mass="7803">MPGLPCGTDCTTEIVGALRFAVEDNVPGGQRTADLVHCGMTDPAAERQRHGRTKEVTEIPNSEVWCHLLRGT</sequence>
<dbReference type="EMBL" id="BOOZ01000032">
    <property type="protein sequence ID" value="GIJ11427.1"/>
    <property type="molecule type" value="Genomic_DNA"/>
</dbReference>
<gene>
    <name evidence="1" type="ORF">Van01_46410</name>
</gene>
<evidence type="ECO:0000313" key="1">
    <source>
        <dbReference type="EMBL" id="GIJ11427.1"/>
    </source>
</evidence>
<reference evidence="1 2" key="1">
    <citation type="submission" date="2021-01" db="EMBL/GenBank/DDBJ databases">
        <title>Whole genome shotgun sequence of Verrucosispora andamanensis NBRC 109075.</title>
        <authorList>
            <person name="Komaki H."/>
            <person name="Tamura T."/>
        </authorList>
    </citation>
    <scope>NUCLEOTIDE SEQUENCE [LARGE SCALE GENOMIC DNA]</scope>
    <source>
        <strain evidence="1 2">NBRC 109075</strain>
    </source>
</reference>
<comment type="caution">
    <text evidence="1">The sequence shown here is derived from an EMBL/GenBank/DDBJ whole genome shotgun (WGS) entry which is preliminary data.</text>
</comment>
<keyword evidence="2" id="KW-1185">Reference proteome</keyword>
<proteinExistence type="predicted"/>
<evidence type="ECO:0000313" key="2">
    <source>
        <dbReference type="Proteomes" id="UP000647017"/>
    </source>
</evidence>